<sequence length="92" mass="9288">MNVGEGAIHLSNSTSGRALLAGNLTGNTTVNGALRVNKEVGGALPGSSANFEFKVGVDTQKGAAAFNNDTRLGKAVDLKAGVHAVNFNGDAY</sequence>
<keyword evidence="6" id="KW-0964">Secreted</keyword>
<dbReference type="Pfam" id="PF02691">
    <property type="entry name" value="VacA"/>
    <property type="match status" value="1"/>
</dbReference>
<dbReference type="InterPro" id="IPR003842">
    <property type="entry name" value="Vacuolating_cytotoxin"/>
</dbReference>
<evidence type="ECO:0000313" key="12">
    <source>
        <dbReference type="EMBL" id="SFZ70502.1"/>
    </source>
</evidence>
<evidence type="ECO:0000256" key="7">
    <source>
        <dbReference type="ARBA" id="ARBA00022692"/>
    </source>
</evidence>
<evidence type="ECO:0000256" key="10">
    <source>
        <dbReference type="ARBA" id="ARBA00023136"/>
    </source>
</evidence>
<reference evidence="14" key="1">
    <citation type="submission" date="2016-10" db="EMBL/GenBank/DDBJ databases">
        <title>Proteomic and phylogenetic analysis of the outer membrane protein repertoire of gastric Helicobacter species.</title>
        <authorList>
            <person name="Joosten M."/>
        </authorList>
    </citation>
    <scope>NUCLEOTIDE SEQUENCE</scope>
    <source>
        <strain evidence="12">Acino1</strain>
        <strain evidence="13">Acino2</strain>
        <strain evidence="14">Acino4</strain>
    </source>
</reference>
<evidence type="ECO:0000256" key="3">
    <source>
        <dbReference type="ARBA" id="ARBA00004571"/>
    </source>
</evidence>
<dbReference type="GO" id="GO:0009986">
    <property type="term" value="C:cell surface"/>
    <property type="evidence" value="ECO:0007669"/>
    <property type="project" value="UniProtKB-SubCell"/>
</dbReference>
<evidence type="ECO:0000256" key="5">
    <source>
        <dbReference type="ARBA" id="ARBA00022452"/>
    </source>
</evidence>
<evidence type="ECO:0000256" key="1">
    <source>
        <dbReference type="ARBA" id="ARBA00004241"/>
    </source>
</evidence>
<evidence type="ECO:0000256" key="11">
    <source>
        <dbReference type="ARBA" id="ARBA00023237"/>
    </source>
</evidence>
<accession>A0A1M4NGT5</accession>
<gene>
    <name evidence="14" type="primary">omp646</name>
    <name evidence="12" type="synonym">omp499</name>
    <name evidence="13" type="synonym">omp746</name>
</gene>
<evidence type="ECO:0000256" key="9">
    <source>
        <dbReference type="ARBA" id="ARBA00022764"/>
    </source>
</evidence>
<dbReference type="EMBL" id="LT632800">
    <property type="protein sequence ID" value="SFZ70626.1"/>
    <property type="molecule type" value="Genomic_DNA"/>
</dbReference>
<keyword evidence="7" id="KW-0812">Transmembrane</keyword>
<keyword evidence="5" id="KW-1134">Transmembrane beta strand</keyword>
<dbReference type="GO" id="GO:0009279">
    <property type="term" value="C:cell outer membrane"/>
    <property type="evidence" value="ECO:0007669"/>
    <property type="project" value="UniProtKB-SubCell"/>
</dbReference>
<comment type="subcellular location">
    <subcellularLocation>
        <location evidence="3">Cell outer membrane</location>
        <topology evidence="3">Multi-pass membrane protein</topology>
    </subcellularLocation>
    <subcellularLocation>
        <location evidence="1">Cell surface</location>
    </subcellularLocation>
    <subcellularLocation>
        <location evidence="2">Periplasm</location>
    </subcellularLocation>
    <subcellularLocation>
        <location evidence="4">Secreted</location>
    </subcellularLocation>
</comment>
<keyword evidence="9" id="KW-0574">Periplasm</keyword>
<dbReference type="EMBL" id="LT632746">
    <property type="protein sequence ID" value="SFZ70502.1"/>
    <property type="molecule type" value="Genomic_DNA"/>
</dbReference>
<evidence type="ECO:0000256" key="4">
    <source>
        <dbReference type="ARBA" id="ARBA00004613"/>
    </source>
</evidence>
<evidence type="ECO:0000313" key="13">
    <source>
        <dbReference type="EMBL" id="SFZ70626.1"/>
    </source>
</evidence>
<keyword evidence="8" id="KW-0732">Signal</keyword>
<dbReference type="AlphaFoldDB" id="A0A1M4NGT5"/>
<proteinExistence type="predicted"/>
<keyword evidence="10" id="KW-0472">Membrane</keyword>
<protein>
    <submittedName>
        <fullName evidence="12">OMP499</fullName>
    </submittedName>
    <submittedName>
        <fullName evidence="14">OMP646</fullName>
    </submittedName>
    <submittedName>
        <fullName evidence="13">OMP746</fullName>
    </submittedName>
</protein>
<dbReference type="GO" id="GO:0005576">
    <property type="term" value="C:extracellular region"/>
    <property type="evidence" value="ECO:0007669"/>
    <property type="project" value="UniProtKB-SubCell"/>
</dbReference>
<name>A0A1M4NGT5_HELAC</name>
<evidence type="ECO:0000256" key="2">
    <source>
        <dbReference type="ARBA" id="ARBA00004418"/>
    </source>
</evidence>
<evidence type="ECO:0000256" key="6">
    <source>
        <dbReference type="ARBA" id="ARBA00022525"/>
    </source>
</evidence>
<keyword evidence="11" id="KW-0998">Cell outer membrane</keyword>
<organism evidence="14">
    <name type="scientific">Helicobacter acinonychis</name>
    <name type="common">Helicobacter acinonyx</name>
    <dbReference type="NCBI Taxonomy" id="212"/>
    <lineage>
        <taxon>Bacteria</taxon>
        <taxon>Pseudomonadati</taxon>
        <taxon>Campylobacterota</taxon>
        <taxon>Epsilonproteobacteria</taxon>
        <taxon>Campylobacterales</taxon>
        <taxon>Helicobacteraceae</taxon>
        <taxon>Helicobacter</taxon>
    </lineage>
</organism>
<evidence type="ECO:0000256" key="8">
    <source>
        <dbReference type="ARBA" id="ARBA00022729"/>
    </source>
</evidence>
<dbReference type="PRINTS" id="PR01656">
    <property type="entry name" value="VACCYTOTOXIN"/>
</dbReference>
<dbReference type="GO" id="GO:0042597">
    <property type="term" value="C:periplasmic space"/>
    <property type="evidence" value="ECO:0007669"/>
    <property type="project" value="UniProtKB-SubCell"/>
</dbReference>
<dbReference type="EMBL" id="LT632938">
    <property type="protein sequence ID" value="SFZ70891.1"/>
    <property type="molecule type" value="Genomic_DNA"/>
</dbReference>
<evidence type="ECO:0000313" key="14">
    <source>
        <dbReference type="EMBL" id="SFZ70891.1"/>
    </source>
</evidence>